<name>A0A1U7CV37_9BACT</name>
<dbReference type="SUPFAM" id="SSF52317">
    <property type="entry name" value="Class I glutamine amidotransferase-like"/>
    <property type="match status" value="1"/>
</dbReference>
<dbReference type="Gene3D" id="3.40.50.880">
    <property type="match status" value="1"/>
</dbReference>
<dbReference type="AlphaFoldDB" id="A0A1U7CV37"/>
<protein>
    <recommendedName>
        <fullName evidence="2">ThuA-like domain-containing protein</fullName>
    </recommendedName>
</protein>
<dbReference type="KEGG" id="pbor:BSF38_04368"/>
<evidence type="ECO:0000259" key="2">
    <source>
        <dbReference type="Pfam" id="PF06283"/>
    </source>
</evidence>
<evidence type="ECO:0000313" key="4">
    <source>
        <dbReference type="Proteomes" id="UP000186309"/>
    </source>
</evidence>
<gene>
    <name evidence="3" type="ORF">BSF38_04368</name>
</gene>
<dbReference type="InterPro" id="IPR029062">
    <property type="entry name" value="Class_I_gatase-like"/>
</dbReference>
<dbReference type="STRING" id="1387353.BSF38_04368"/>
<dbReference type="OrthoDB" id="251914at2"/>
<sequence length="294" mass="31618">MIRKLFIGLSALGLSALLAAPAEAADTAKIVLIAGNPSHGPGDHEFNAGCKLLAKCLKEIPGVEPVVVTGGWPKDESVFDGAKALVFFMDGGGGHPAVQPGRLDKLQKLVDKGVGLAFFHYAVEVPKGEAGDKFLDWIGGYYETGYSTNPHWKAQIETLPRHPITSGVKPFAISDEWYFNIRFRPEGKGVTPILVAKPDDLTREGVSASPRGPYKHIVEAKGREEVLAWAVERPDGGRGFGFTGAHAHKNWGDPNFRKLGLNAILWTAGLDVPADGAHSEVTAEELKENVDPKK</sequence>
<dbReference type="EMBL" id="CP019082">
    <property type="protein sequence ID" value="APW62814.1"/>
    <property type="molecule type" value="Genomic_DNA"/>
</dbReference>
<evidence type="ECO:0000313" key="3">
    <source>
        <dbReference type="EMBL" id="APW62814.1"/>
    </source>
</evidence>
<feature type="domain" description="ThuA-like" evidence="2">
    <location>
        <begin position="75"/>
        <end position="267"/>
    </location>
</feature>
<evidence type="ECO:0000256" key="1">
    <source>
        <dbReference type="SAM" id="SignalP"/>
    </source>
</evidence>
<keyword evidence="4" id="KW-1185">Reference proteome</keyword>
<dbReference type="InterPro" id="IPR029010">
    <property type="entry name" value="ThuA-like"/>
</dbReference>
<reference evidence="4" key="1">
    <citation type="submission" date="2016-12" db="EMBL/GenBank/DDBJ databases">
        <title>Comparative genomics of four Isosphaeraceae planctomycetes: a common pool of plasmids and glycoside hydrolase genes.</title>
        <authorList>
            <person name="Ivanova A."/>
        </authorList>
    </citation>
    <scope>NUCLEOTIDE SEQUENCE [LARGE SCALE GENOMIC DNA]</scope>
    <source>
        <strain evidence="4">PX4</strain>
    </source>
</reference>
<keyword evidence="1" id="KW-0732">Signal</keyword>
<dbReference type="RefSeq" id="WP_099092011.1">
    <property type="nucleotide sequence ID" value="NZ_CP019082.1"/>
</dbReference>
<feature type="signal peptide" evidence="1">
    <location>
        <begin position="1"/>
        <end position="24"/>
    </location>
</feature>
<proteinExistence type="predicted"/>
<dbReference type="Proteomes" id="UP000186309">
    <property type="component" value="Chromosome"/>
</dbReference>
<organism evidence="3 4">
    <name type="scientific">Paludisphaera borealis</name>
    <dbReference type="NCBI Taxonomy" id="1387353"/>
    <lineage>
        <taxon>Bacteria</taxon>
        <taxon>Pseudomonadati</taxon>
        <taxon>Planctomycetota</taxon>
        <taxon>Planctomycetia</taxon>
        <taxon>Isosphaerales</taxon>
        <taxon>Isosphaeraceae</taxon>
        <taxon>Paludisphaera</taxon>
    </lineage>
</organism>
<accession>A0A1U7CV37</accession>
<dbReference type="Pfam" id="PF06283">
    <property type="entry name" value="ThuA"/>
    <property type="match status" value="1"/>
</dbReference>
<feature type="chain" id="PRO_5013228075" description="ThuA-like domain-containing protein" evidence="1">
    <location>
        <begin position="25"/>
        <end position="294"/>
    </location>
</feature>